<reference evidence="1 2" key="1">
    <citation type="journal article" date="2013" name="PLoS Genet.">
        <title>Distinctive expansion of potential virulence genes in the genome of the oomycete fish pathogen Saprolegnia parasitica.</title>
        <authorList>
            <person name="Jiang R.H."/>
            <person name="de Bruijn I."/>
            <person name="Haas B.J."/>
            <person name="Belmonte R."/>
            <person name="Lobach L."/>
            <person name="Christie J."/>
            <person name="van den Ackerveken G."/>
            <person name="Bottin A."/>
            <person name="Bulone V."/>
            <person name="Diaz-Moreno S.M."/>
            <person name="Dumas B."/>
            <person name="Fan L."/>
            <person name="Gaulin E."/>
            <person name="Govers F."/>
            <person name="Grenville-Briggs L.J."/>
            <person name="Horner N.R."/>
            <person name="Levin J.Z."/>
            <person name="Mammella M."/>
            <person name="Meijer H.J."/>
            <person name="Morris P."/>
            <person name="Nusbaum C."/>
            <person name="Oome S."/>
            <person name="Phillips A.J."/>
            <person name="van Rooyen D."/>
            <person name="Rzeszutek E."/>
            <person name="Saraiva M."/>
            <person name="Secombes C.J."/>
            <person name="Seidl M.F."/>
            <person name="Snel B."/>
            <person name="Stassen J.H."/>
            <person name="Sykes S."/>
            <person name="Tripathy S."/>
            <person name="van den Berg H."/>
            <person name="Vega-Arreguin J.C."/>
            <person name="Wawra S."/>
            <person name="Young S.K."/>
            <person name="Zeng Q."/>
            <person name="Dieguez-Uribeondo J."/>
            <person name="Russ C."/>
            <person name="Tyler B.M."/>
            <person name="van West P."/>
        </authorList>
    </citation>
    <scope>NUCLEOTIDE SEQUENCE [LARGE SCALE GENOMIC DNA]</scope>
    <source>
        <strain evidence="1 2">CBS 223.65</strain>
    </source>
</reference>
<dbReference type="AlphaFoldDB" id="A0A067CE84"/>
<dbReference type="VEuPathDB" id="FungiDB:SPRG_09688"/>
<name>A0A067CE84_SAPPC</name>
<dbReference type="InterPro" id="IPR052050">
    <property type="entry name" value="SecEffector_AnkRepeat"/>
</dbReference>
<dbReference type="OMA" id="RMLECLW"/>
<proteinExistence type="predicted"/>
<dbReference type="PANTHER" id="PTHR46586:SF3">
    <property type="entry name" value="ANKYRIN REPEAT-CONTAINING PROTEIN"/>
    <property type="match status" value="1"/>
</dbReference>
<dbReference type="EMBL" id="KK583238">
    <property type="protein sequence ID" value="KDO24856.1"/>
    <property type="molecule type" value="Genomic_DNA"/>
</dbReference>
<dbReference type="KEGG" id="spar:SPRG_09688"/>
<organism evidence="1 2">
    <name type="scientific">Saprolegnia parasitica (strain CBS 223.65)</name>
    <dbReference type="NCBI Taxonomy" id="695850"/>
    <lineage>
        <taxon>Eukaryota</taxon>
        <taxon>Sar</taxon>
        <taxon>Stramenopiles</taxon>
        <taxon>Oomycota</taxon>
        <taxon>Saprolegniomycetes</taxon>
        <taxon>Saprolegniales</taxon>
        <taxon>Saprolegniaceae</taxon>
        <taxon>Saprolegnia</taxon>
    </lineage>
</organism>
<dbReference type="Gene3D" id="1.25.40.20">
    <property type="entry name" value="Ankyrin repeat-containing domain"/>
    <property type="match status" value="2"/>
</dbReference>
<dbReference type="SUPFAM" id="SSF48403">
    <property type="entry name" value="Ankyrin repeat"/>
    <property type="match status" value="1"/>
</dbReference>
<dbReference type="OrthoDB" id="10326522at2759"/>
<sequence>MAARQALTQGDLYQLICSYQVGVFLDVRPRFCAFHNFVTYEDASDEDEEAEYVVADGFVTSASHLVHNTSGQDAIGASDLGLAVDDGPDDRFPLHLAIAEGAKDDALRILACRPDLASEEAIDVAILHNHLALAHCLIAAKKLWPGLACRSILSGSSRLEKVGTSLVYSVVAHDAPALLDFLVAYQDIQKWPADLLKHAIQHNASVLASVLYASDPSLADARTLDAAAAKGYLTLVQQLDATGIECSTKAMDQAARHGFLDVVRFLHEHRTEGCSDAALRGASEAGRLDVVRFLVDHRTEGDLSAAFVAAAKAGRVRVVEYLGGVRDGCVHLQTTRDTRFGLVTSVLATGGVDVLLYLSRYDRIYHLPRDCDDISSLLTSRDPVAAVRYIVERGVQWKATWMDEACGIGHWDLVQFFYKHSPAGCTTNALTNAVASGHLDIAAFLMDHCDENGSADALTTAVETDNVRMLECLWHRYPKHRGKHLLYTARSSGRQACIAFLRLRYEDDDDASDSESAPL</sequence>
<keyword evidence="2" id="KW-1185">Reference proteome</keyword>
<gene>
    <name evidence="1" type="ORF">SPRG_09688</name>
</gene>
<accession>A0A067CE84</accession>
<dbReference type="GeneID" id="24131840"/>
<dbReference type="RefSeq" id="XP_012204502.1">
    <property type="nucleotide sequence ID" value="XM_012349112.1"/>
</dbReference>
<evidence type="ECO:0000313" key="1">
    <source>
        <dbReference type="EMBL" id="KDO24856.1"/>
    </source>
</evidence>
<evidence type="ECO:0000313" key="2">
    <source>
        <dbReference type="Proteomes" id="UP000030745"/>
    </source>
</evidence>
<dbReference type="InterPro" id="IPR036770">
    <property type="entry name" value="Ankyrin_rpt-contain_sf"/>
</dbReference>
<dbReference type="PANTHER" id="PTHR46586">
    <property type="entry name" value="ANKYRIN REPEAT-CONTAINING PROTEIN"/>
    <property type="match status" value="1"/>
</dbReference>
<dbReference type="Proteomes" id="UP000030745">
    <property type="component" value="Unassembled WGS sequence"/>
</dbReference>
<protein>
    <submittedName>
        <fullName evidence="1">Uncharacterized protein</fullName>
    </submittedName>
</protein>